<comment type="similarity">
    <text evidence="2">Belongs to the YkuD family.</text>
</comment>
<dbReference type="GO" id="GO:0008360">
    <property type="term" value="P:regulation of cell shape"/>
    <property type="evidence" value="ECO:0007669"/>
    <property type="project" value="UniProtKB-UniRule"/>
</dbReference>
<name>A0AAE3VR49_9HYPH</name>
<dbReference type="InterPro" id="IPR045380">
    <property type="entry name" value="LD_TPept_scaffold_dom"/>
</dbReference>
<dbReference type="InterPro" id="IPR002477">
    <property type="entry name" value="Peptidoglycan-bd-like"/>
</dbReference>
<evidence type="ECO:0000259" key="9">
    <source>
        <dbReference type="PROSITE" id="PS52029"/>
    </source>
</evidence>
<evidence type="ECO:0000256" key="4">
    <source>
        <dbReference type="ARBA" id="ARBA00022960"/>
    </source>
</evidence>
<evidence type="ECO:0000256" key="7">
    <source>
        <dbReference type="PROSITE-ProRule" id="PRU01373"/>
    </source>
</evidence>
<dbReference type="Gene3D" id="1.10.101.10">
    <property type="entry name" value="PGBD-like superfamily/PGBD"/>
    <property type="match status" value="1"/>
</dbReference>
<keyword evidence="3" id="KW-0808">Transferase</keyword>
<evidence type="ECO:0000313" key="10">
    <source>
        <dbReference type="EMBL" id="MDQ0316804.1"/>
    </source>
</evidence>
<evidence type="ECO:0000313" key="11">
    <source>
        <dbReference type="Proteomes" id="UP001229244"/>
    </source>
</evidence>
<accession>A0AAE3VR49</accession>
<keyword evidence="8" id="KW-0732">Signal</keyword>
<dbReference type="PANTHER" id="PTHR41533">
    <property type="entry name" value="L,D-TRANSPEPTIDASE HI_1667-RELATED"/>
    <property type="match status" value="1"/>
</dbReference>
<dbReference type="RefSeq" id="WP_306886680.1">
    <property type="nucleotide sequence ID" value="NZ_JAUSUL010000003.1"/>
</dbReference>
<evidence type="ECO:0000256" key="3">
    <source>
        <dbReference type="ARBA" id="ARBA00022679"/>
    </source>
</evidence>
<keyword evidence="6 7" id="KW-0961">Cell wall biogenesis/degradation</keyword>
<gene>
    <name evidence="10" type="ORF">J2S73_003280</name>
</gene>
<proteinExistence type="inferred from homology"/>
<feature type="active site" description="Proton donor/acceptor" evidence="7">
    <location>
        <position position="447"/>
    </location>
</feature>
<evidence type="ECO:0000256" key="6">
    <source>
        <dbReference type="ARBA" id="ARBA00023316"/>
    </source>
</evidence>
<keyword evidence="11" id="KW-1185">Reference proteome</keyword>
<dbReference type="SUPFAM" id="SSF47090">
    <property type="entry name" value="PGBD-like"/>
    <property type="match status" value="1"/>
</dbReference>
<dbReference type="InterPro" id="IPR052905">
    <property type="entry name" value="LD-transpeptidase_YkuD-like"/>
</dbReference>
<dbReference type="Gene3D" id="2.40.440.10">
    <property type="entry name" value="L,D-transpeptidase catalytic domain-like"/>
    <property type="match status" value="1"/>
</dbReference>
<dbReference type="Proteomes" id="UP001229244">
    <property type="component" value="Unassembled WGS sequence"/>
</dbReference>
<dbReference type="Pfam" id="PF20142">
    <property type="entry name" value="Scaffold"/>
    <property type="match status" value="1"/>
</dbReference>
<organism evidence="10 11">
    <name type="scientific">Amorphus orientalis</name>
    <dbReference type="NCBI Taxonomy" id="649198"/>
    <lineage>
        <taxon>Bacteria</taxon>
        <taxon>Pseudomonadati</taxon>
        <taxon>Pseudomonadota</taxon>
        <taxon>Alphaproteobacteria</taxon>
        <taxon>Hyphomicrobiales</taxon>
        <taxon>Amorphaceae</taxon>
        <taxon>Amorphus</taxon>
    </lineage>
</organism>
<dbReference type="EMBL" id="JAUSUL010000003">
    <property type="protein sequence ID" value="MDQ0316804.1"/>
    <property type="molecule type" value="Genomic_DNA"/>
</dbReference>
<dbReference type="AlphaFoldDB" id="A0AAE3VR49"/>
<evidence type="ECO:0000256" key="5">
    <source>
        <dbReference type="ARBA" id="ARBA00022984"/>
    </source>
</evidence>
<comment type="caution">
    <text evidence="10">The sequence shown here is derived from an EMBL/GenBank/DDBJ whole genome shotgun (WGS) entry which is preliminary data.</text>
</comment>
<keyword evidence="5 7" id="KW-0573">Peptidoglycan synthesis</keyword>
<dbReference type="PANTHER" id="PTHR41533:SF2">
    <property type="entry name" value="BLR7131 PROTEIN"/>
    <property type="match status" value="1"/>
</dbReference>
<protein>
    <submittedName>
        <fullName evidence="10">Murein L,D-transpeptidase YcbB/YkuD</fullName>
    </submittedName>
</protein>
<dbReference type="InterPro" id="IPR038063">
    <property type="entry name" value="Transpep_catalytic_dom"/>
</dbReference>
<dbReference type="GO" id="GO:0004180">
    <property type="term" value="F:carboxypeptidase activity"/>
    <property type="evidence" value="ECO:0007669"/>
    <property type="project" value="UniProtKB-ARBA"/>
</dbReference>
<dbReference type="InterPro" id="IPR005490">
    <property type="entry name" value="LD_TPept_cat_dom"/>
</dbReference>
<evidence type="ECO:0000256" key="2">
    <source>
        <dbReference type="ARBA" id="ARBA00005992"/>
    </source>
</evidence>
<feature type="domain" description="L,D-TPase catalytic" evidence="9">
    <location>
        <begin position="317"/>
        <end position="494"/>
    </location>
</feature>
<dbReference type="GO" id="GO:0071555">
    <property type="term" value="P:cell wall organization"/>
    <property type="evidence" value="ECO:0007669"/>
    <property type="project" value="UniProtKB-UniRule"/>
</dbReference>
<dbReference type="GO" id="GO:0016740">
    <property type="term" value="F:transferase activity"/>
    <property type="evidence" value="ECO:0007669"/>
    <property type="project" value="UniProtKB-KW"/>
</dbReference>
<feature type="signal peptide" evidence="8">
    <location>
        <begin position="1"/>
        <end position="22"/>
    </location>
</feature>
<comment type="pathway">
    <text evidence="1 7">Cell wall biogenesis; peptidoglycan biosynthesis.</text>
</comment>
<dbReference type="SUPFAM" id="SSF141523">
    <property type="entry name" value="L,D-transpeptidase catalytic domain-like"/>
    <property type="match status" value="1"/>
</dbReference>
<evidence type="ECO:0000256" key="1">
    <source>
        <dbReference type="ARBA" id="ARBA00004752"/>
    </source>
</evidence>
<feature type="active site" description="Nucleophile" evidence="7">
    <location>
        <position position="466"/>
    </location>
</feature>
<evidence type="ECO:0000256" key="8">
    <source>
        <dbReference type="SAM" id="SignalP"/>
    </source>
</evidence>
<dbReference type="PROSITE" id="PS52029">
    <property type="entry name" value="LD_TPASE"/>
    <property type="match status" value="1"/>
</dbReference>
<dbReference type="Pfam" id="PF03734">
    <property type="entry name" value="YkuD"/>
    <property type="match status" value="1"/>
</dbReference>
<feature type="chain" id="PRO_5041941934" evidence="8">
    <location>
        <begin position="23"/>
        <end position="544"/>
    </location>
</feature>
<keyword evidence="4 7" id="KW-0133">Cell shape</keyword>
<dbReference type="CDD" id="cd16913">
    <property type="entry name" value="YkuD_like"/>
    <property type="match status" value="1"/>
</dbReference>
<dbReference type="Pfam" id="PF01471">
    <property type="entry name" value="PG_binding_1"/>
    <property type="match status" value="1"/>
</dbReference>
<dbReference type="GO" id="GO:0009252">
    <property type="term" value="P:peptidoglycan biosynthetic process"/>
    <property type="evidence" value="ECO:0007669"/>
    <property type="project" value="UniProtKB-KW"/>
</dbReference>
<dbReference type="InterPro" id="IPR036365">
    <property type="entry name" value="PGBD-like_sf"/>
</dbReference>
<dbReference type="InterPro" id="IPR036366">
    <property type="entry name" value="PGBDSf"/>
</dbReference>
<reference evidence="10" key="1">
    <citation type="submission" date="2023-07" db="EMBL/GenBank/DDBJ databases">
        <title>Genomic Encyclopedia of Type Strains, Phase IV (KMG-IV): sequencing the most valuable type-strain genomes for metagenomic binning, comparative biology and taxonomic classification.</title>
        <authorList>
            <person name="Goeker M."/>
        </authorList>
    </citation>
    <scope>NUCLEOTIDE SEQUENCE</scope>
    <source>
        <strain evidence="10">DSM 21202</strain>
    </source>
</reference>
<sequence length="544" mass="59670">MRAVLFASFVAMLALGGGTASALPAVPADPADASKIPAASERPVPSRSALQMALETRLLGSESADLGFHDALVAFYEDRDFRPVWVAEDALTPEAVAVRARLAAATEDGLDPDTYRISEPMLDTGPHPAAPDLAATELSLSRAVMAFARDAQSGRVDPKRISSIITIQPPVPDPLVSLKRVASASDPAAALEAFNPPHPEFKALKAALAAERASSAEQPLPVPRGRNLRLGDTDDRVGLLRHRLGVTLHRGSDVAVYDADLVEAVKAYQKEHGLRPDGIVGPNTLAVLNRGLERDLETDILVNMERWRWMPRELGASHVFVNIPEYQVRIRRDGVTAYQGRVIVGKPGNSTPIFSDEIEHIVVNPYWNVPYSIAKNEMLSSIQKNPSGYFAKRGYEAVYKGRVVNPSSVSWTPQMLRQVRIRQKPGRGNALGTVKFMFPNQHAVYLHDTSSPRLFERGTRALSHGCVRVDQPFAFADALLAEEPHWNGSQLKRLVGGGERYVNLERHIPVHLAYFTLQADADGTLDRFVDVYGYDRRVAAQLKD</sequence>